<dbReference type="Pfam" id="PF06374">
    <property type="entry name" value="NDUF_C2"/>
    <property type="match status" value="1"/>
</dbReference>
<reference evidence="13" key="1">
    <citation type="submission" date="2017-02" db="UniProtKB">
        <authorList>
            <consortium name="WormBaseParasite"/>
        </authorList>
    </citation>
    <scope>IDENTIFICATION</scope>
</reference>
<evidence type="ECO:0000256" key="2">
    <source>
        <dbReference type="ARBA" id="ARBA00008674"/>
    </source>
</evidence>
<dbReference type="AlphaFoldDB" id="A0A0N5AQ13"/>
<feature type="transmembrane region" description="Helical" evidence="11">
    <location>
        <begin position="60"/>
        <end position="84"/>
    </location>
</feature>
<evidence type="ECO:0000256" key="6">
    <source>
        <dbReference type="ARBA" id="ARBA00022792"/>
    </source>
</evidence>
<comment type="similarity">
    <text evidence="2">Belongs to the complex I NDUFC2 subunit family.</text>
</comment>
<keyword evidence="4" id="KW-0679">Respiratory chain</keyword>
<dbReference type="GO" id="GO:0006120">
    <property type="term" value="P:mitochondrial electron transport, NADH to ubiquinone"/>
    <property type="evidence" value="ECO:0007669"/>
    <property type="project" value="InterPro"/>
</dbReference>
<name>A0A0N5AQ13_9BILA</name>
<evidence type="ECO:0000256" key="1">
    <source>
        <dbReference type="ARBA" id="ARBA00004298"/>
    </source>
</evidence>
<evidence type="ECO:0000313" key="12">
    <source>
        <dbReference type="Proteomes" id="UP000046393"/>
    </source>
</evidence>
<evidence type="ECO:0000256" key="3">
    <source>
        <dbReference type="ARBA" id="ARBA00022448"/>
    </source>
</evidence>
<keyword evidence="6" id="KW-0999">Mitochondrion inner membrane</keyword>
<keyword evidence="3" id="KW-0813">Transport</keyword>
<dbReference type="STRING" id="451379.A0A0N5AQ13"/>
<organism evidence="12 13">
    <name type="scientific">Syphacia muris</name>
    <dbReference type="NCBI Taxonomy" id="451379"/>
    <lineage>
        <taxon>Eukaryota</taxon>
        <taxon>Metazoa</taxon>
        <taxon>Ecdysozoa</taxon>
        <taxon>Nematoda</taxon>
        <taxon>Chromadorea</taxon>
        <taxon>Rhabditida</taxon>
        <taxon>Spirurina</taxon>
        <taxon>Oxyuridomorpha</taxon>
        <taxon>Oxyuroidea</taxon>
        <taxon>Oxyuridae</taxon>
        <taxon>Syphacia</taxon>
    </lineage>
</organism>
<evidence type="ECO:0000313" key="13">
    <source>
        <dbReference type="WBParaSite" id="SMUV_0000675801-mRNA-1"/>
    </source>
</evidence>
<evidence type="ECO:0000256" key="8">
    <source>
        <dbReference type="ARBA" id="ARBA00022989"/>
    </source>
</evidence>
<proteinExistence type="inferred from homology"/>
<dbReference type="PANTHER" id="PTHR13099">
    <property type="entry name" value="NADH-UBIQUINONE OXIDOREDUCTASE SUBUNIT B14.5B"/>
    <property type="match status" value="1"/>
</dbReference>
<dbReference type="InterPro" id="IPR009423">
    <property type="entry name" value="NDUC2"/>
</dbReference>
<keyword evidence="10 11" id="KW-0472">Membrane</keyword>
<dbReference type="PANTHER" id="PTHR13099:SF0">
    <property type="entry name" value="NADH DEHYDROGENASE [UBIQUINONE] 1 SUBUNIT C2-RELATED"/>
    <property type="match status" value="1"/>
</dbReference>
<dbReference type="GO" id="GO:0005743">
    <property type="term" value="C:mitochondrial inner membrane"/>
    <property type="evidence" value="ECO:0007669"/>
    <property type="project" value="UniProtKB-SubCell"/>
</dbReference>
<keyword evidence="8 11" id="KW-1133">Transmembrane helix</keyword>
<sequence length="136" mass="16174">MSSNDLEEYKRREDYLRAYRRPFRLEDPFTWSYPYKTAGATATATSVGFFFYNLYYKRPFYFGIVPALGAIAVTGLIGFGAGLLREHHYRTRDAVLEHYISLHPRDFDRLNDIKGRTYSQILLPWYPKRTEYTKYD</sequence>
<evidence type="ECO:0000256" key="4">
    <source>
        <dbReference type="ARBA" id="ARBA00022660"/>
    </source>
</evidence>
<evidence type="ECO:0000256" key="5">
    <source>
        <dbReference type="ARBA" id="ARBA00022692"/>
    </source>
</evidence>
<dbReference type="WBParaSite" id="SMUV_0000675801-mRNA-1">
    <property type="protein sequence ID" value="SMUV_0000675801-mRNA-1"/>
    <property type="gene ID" value="SMUV_0000675801"/>
</dbReference>
<keyword evidence="7" id="KW-0249">Electron transport</keyword>
<evidence type="ECO:0000256" key="10">
    <source>
        <dbReference type="ARBA" id="ARBA00023136"/>
    </source>
</evidence>
<accession>A0A0N5AQ13</accession>
<keyword evidence="5 11" id="KW-0812">Transmembrane</keyword>
<comment type="subcellular location">
    <subcellularLocation>
        <location evidence="1">Mitochondrion inner membrane</location>
        <topology evidence="1">Single-pass membrane protein</topology>
        <orientation evidence="1">Matrix side</orientation>
    </subcellularLocation>
</comment>
<evidence type="ECO:0000256" key="9">
    <source>
        <dbReference type="ARBA" id="ARBA00023128"/>
    </source>
</evidence>
<keyword evidence="12" id="KW-1185">Reference proteome</keyword>
<evidence type="ECO:0000256" key="11">
    <source>
        <dbReference type="SAM" id="Phobius"/>
    </source>
</evidence>
<keyword evidence="9" id="KW-0496">Mitochondrion</keyword>
<dbReference type="Proteomes" id="UP000046393">
    <property type="component" value="Unplaced"/>
</dbReference>
<evidence type="ECO:0000256" key="7">
    <source>
        <dbReference type="ARBA" id="ARBA00022982"/>
    </source>
</evidence>
<protein>
    <submittedName>
        <fullName evidence="13">NADH dehydrogenase [ubiquinone] 1 subunit C2</fullName>
    </submittedName>
</protein>